<keyword evidence="5 7" id="KW-0472">Membrane</keyword>
<keyword evidence="3 7" id="KW-0812">Transmembrane</keyword>
<keyword evidence="4 7" id="KW-1133">Transmembrane helix</keyword>
<evidence type="ECO:0000256" key="7">
    <source>
        <dbReference type="SAM" id="Phobius"/>
    </source>
</evidence>
<feature type="transmembrane region" description="Helical" evidence="7">
    <location>
        <begin position="110"/>
        <end position="130"/>
    </location>
</feature>
<feature type="transmembrane region" description="Helical" evidence="7">
    <location>
        <begin position="512"/>
        <end position="532"/>
    </location>
</feature>
<feature type="region of interest" description="Disordered" evidence="6">
    <location>
        <begin position="1"/>
        <end position="31"/>
    </location>
</feature>
<evidence type="ECO:0000313" key="9">
    <source>
        <dbReference type="EMBL" id="KAK9421747.1"/>
    </source>
</evidence>
<evidence type="ECO:0000256" key="6">
    <source>
        <dbReference type="SAM" id="MobiDB-lite"/>
    </source>
</evidence>
<feature type="compositionally biased region" description="Basic and acidic residues" evidence="6">
    <location>
        <begin position="7"/>
        <end position="31"/>
    </location>
</feature>
<dbReference type="EMBL" id="JARVKF010000157">
    <property type="protein sequence ID" value="KAK9421747.1"/>
    <property type="molecule type" value="Genomic_DNA"/>
</dbReference>
<name>A0ABR2V4A4_9PEZI</name>
<feature type="transmembrane region" description="Helical" evidence="7">
    <location>
        <begin position="273"/>
        <end position="290"/>
    </location>
</feature>
<evidence type="ECO:0000313" key="10">
    <source>
        <dbReference type="Proteomes" id="UP001408356"/>
    </source>
</evidence>
<proteinExistence type="inferred from homology"/>
<evidence type="ECO:0000259" key="8">
    <source>
        <dbReference type="PROSITE" id="PS50850"/>
    </source>
</evidence>
<feature type="transmembrane region" description="Helical" evidence="7">
    <location>
        <begin position="199"/>
        <end position="218"/>
    </location>
</feature>
<dbReference type="PRINTS" id="PR01036">
    <property type="entry name" value="TCRTETB"/>
</dbReference>
<dbReference type="PANTHER" id="PTHR23501">
    <property type="entry name" value="MAJOR FACILITATOR SUPERFAMILY"/>
    <property type="match status" value="1"/>
</dbReference>
<evidence type="ECO:0000256" key="5">
    <source>
        <dbReference type="ARBA" id="ARBA00023136"/>
    </source>
</evidence>
<dbReference type="PROSITE" id="PS50850">
    <property type="entry name" value="MFS"/>
    <property type="match status" value="1"/>
</dbReference>
<feature type="transmembrane region" description="Helical" evidence="7">
    <location>
        <begin position="401"/>
        <end position="425"/>
    </location>
</feature>
<keyword evidence="10" id="KW-1185">Reference proteome</keyword>
<dbReference type="Proteomes" id="UP001408356">
    <property type="component" value="Unassembled WGS sequence"/>
</dbReference>
<feature type="transmembrane region" description="Helical" evidence="7">
    <location>
        <begin position="310"/>
        <end position="335"/>
    </location>
</feature>
<feature type="transmembrane region" description="Helical" evidence="7">
    <location>
        <begin position="168"/>
        <end position="187"/>
    </location>
</feature>
<dbReference type="Gene3D" id="1.20.1250.20">
    <property type="entry name" value="MFS general substrate transporter like domains"/>
    <property type="match status" value="2"/>
</dbReference>
<gene>
    <name evidence="9" type="ORF">SUNI508_05348</name>
</gene>
<dbReference type="Pfam" id="PF07690">
    <property type="entry name" value="MFS_1"/>
    <property type="match status" value="1"/>
</dbReference>
<dbReference type="InterPro" id="IPR036259">
    <property type="entry name" value="MFS_trans_sf"/>
</dbReference>
<comment type="caution">
    <text evidence="9">The sequence shown here is derived from an EMBL/GenBank/DDBJ whole genome shotgun (WGS) entry which is preliminary data.</text>
</comment>
<sequence>MNLSEAPKYDDESIEKGDSSDGGRRGTPEEPEKAAEYIKGVRLALVMISISIVYFLNMLDTTVLATAIPYITDEFNSLLDIGWYGSAYTLATAVLQPMTGKLYLRFHNKWVFTGCVVVFEIGSVVCATARSSSTLIAGRVVAGLGGAGLLNGCLIIMNSSVPPHRTPALMGIVIGIGQLGLAFGPLIGGAFTEYVSWRWCFYINLIIGIPVAAVIAIVPIPDHIKKPAIRDAFQNGVMAFDIPGFTIFTCAVVMFFLALQFGGSHFAWNSSQILGLFCGAGAALIAWLAWDWYAGEDGMVPYSMMKHRTVWVSCVCMAFQAAPVFSLTIFLPVYFQAVLGQTSFQSGVDFLPTILPQLLFAVVGGRAVEKTGYYTPFLLVGVVLSTVGFGLMSMFSPDSPVGMWVGFQVIYGVGRGLSLAIPFVAVQNTLSKQQIPAAMSIIMFIGNFAGAVAVVLSQTIFTNSLLELIPQYAPEVDPGVVIAAGSTKIREVVATGRIAQVLVAYAKSVDRTWYFTAAIAAVPFFFGWLLGFQDIRQKTKDEETSNGSNAT</sequence>
<feature type="transmembrane region" description="Helical" evidence="7">
    <location>
        <begin position="377"/>
        <end position="395"/>
    </location>
</feature>
<evidence type="ECO:0000256" key="3">
    <source>
        <dbReference type="ARBA" id="ARBA00022692"/>
    </source>
</evidence>
<dbReference type="CDD" id="cd17502">
    <property type="entry name" value="MFS_Azr1_MDR_like"/>
    <property type="match status" value="1"/>
</dbReference>
<dbReference type="PANTHER" id="PTHR23501:SF193">
    <property type="entry name" value="MULTIDRUG TRANSPORTER, PUTATIVE (AFU_ORTHOLOGUE AFUA_8G00940)-RELATED"/>
    <property type="match status" value="1"/>
</dbReference>
<accession>A0ABR2V4A4</accession>
<reference evidence="9 10" key="1">
    <citation type="journal article" date="2024" name="J. Plant Pathol.">
        <title>Sequence and assembly of the genome of Seiridium unicorne, isolate CBS 538.82, causal agent of cypress canker disease.</title>
        <authorList>
            <person name="Scali E."/>
            <person name="Rocca G.D."/>
            <person name="Danti R."/>
            <person name="Garbelotto M."/>
            <person name="Barberini S."/>
            <person name="Baroncelli R."/>
            <person name="Emiliani G."/>
        </authorList>
    </citation>
    <scope>NUCLEOTIDE SEQUENCE [LARGE SCALE GENOMIC DNA]</scope>
    <source>
        <strain evidence="9 10">BM-138-508</strain>
    </source>
</reference>
<comment type="subcellular location">
    <subcellularLocation>
        <location evidence="1">Membrane</location>
        <topology evidence="1">Multi-pass membrane protein</topology>
    </subcellularLocation>
</comment>
<feature type="transmembrane region" description="Helical" evidence="7">
    <location>
        <begin position="239"/>
        <end position="261"/>
    </location>
</feature>
<dbReference type="InterPro" id="IPR011701">
    <property type="entry name" value="MFS"/>
</dbReference>
<feature type="domain" description="Major facilitator superfamily (MFS) profile" evidence="8">
    <location>
        <begin position="46"/>
        <end position="535"/>
    </location>
</feature>
<evidence type="ECO:0000256" key="2">
    <source>
        <dbReference type="ARBA" id="ARBA00007520"/>
    </source>
</evidence>
<comment type="similarity">
    <text evidence="2">Belongs to the major facilitator superfamily. TCR/Tet family.</text>
</comment>
<protein>
    <submittedName>
        <fullName evidence="9">Major facilitator superfamily (MFS) profile domain-containing protein</fullName>
    </submittedName>
</protein>
<organism evidence="9 10">
    <name type="scientific">Seiridium unicorne</name>
    <dbReference type="NCBI Taxonomy" id="138068"/>
    <lineage>
        <taxon>Eukaryota</taxon>
        <taxon>Fungi</taxon>
        <taxon>Dikarya</taxon>
        <taxon>Ascomycota</taxon>
        <taxon>Pezizomycotina</taxon>
        <taxon>Sordariomycetes</taxon>
        <taxon>Xylariomycetidae</taxon>
        <taxon>Amphisphaeriales</taxon>
        <taxon>Sporocadaceae</taxon>
        <taxon>Seiridium</taxon>
    </lineage>
</organism>
<evidence type="ECO:0000256" key="4">
    <source>
        <dbReference type="ARBA" id="ARBA00022989"/>
    </source>
</evidence>
<dbReference type="InterPro" id="IPR020846">
    <property type="entry name" value="MFS_dom"/>
</dbReference>
<evidence type="ECO:0000256" key="1">
    <source>
        <dbReference type="ARBA" id="ARBA00004141"/>
    </source>
</evidence>
<dbReference type="SUPFAM" id="SSF103473">
    <property type="entry name" value="MFS general substrate transporter"/>
    <property type="match status" value="2"/>
</dbReference>
<feature type="transmembrane region" description="Helical" evidence="7">
    <location>
        <begin position="136"/>
        <end position="156"/>
    </location>
</feature>
<feature type="transmembrane region" description="Helical" evidence="7">
    <location>
        <begin position="43"/>
        <end position="69"/>
    </location>
</feature>
<feature type="transmembrane region" description="Helical" evidence="7">
    <location>
        <begin position="437"/>
        <end position="461"/>
    </location>
</feature>